<evidence type="ECO:0000313" key="3">
    <source>
        <dbReference type="Proteomes" id="UP000198386"/>
    </source>
</evidence>
<dbReference type="OrthoDB" id="1353852at2"/>
<reference evidence="3" key="1">
    <citation type="submission" date="2017-06" db="EMBL/GenBank/DDBJ databases">
        <authorList>
            <person name="Varghese N."/>
            <person name="Submissions S."/>
        </authorList>
    </citation>
    <scope>NUCLEOTIDE SEQUENCE [LARGE SCALE GENOMIC DNA]</scope>
    <source>
        <strain evidence="3">DSM 45423</strain>
    </source>
</reference>
<dbReference type="SUPFAM" id="SSF54427">
    <property type="entry name" value="NTF2-like"/>
    <property type="match status" value="1"/>
</dbReference>
<gene>
    <name evidence="2" type="ORF">SAMN04488107_2065</name>
</gene>
<sequence length="120" mass="13796">MTEPDRDEVVRALYRAYSAHDLDAVLDVLSPDVDWPNAWEGGRVHGRDAVRAYWERQWAHIRPSARPTTIRDRPDGSVEVTVALVVRDPAGTLLSRTTVRHVYQFAADGLVRRMDVRYER</sequence>
<feature type="domain" description="SnoaL-like" evidence="1">
    <location>
        <begin position="10"/>
        <end position="113"/>
    </location>
</feature>
<proteinExistence type="predicted"/>
<keyword evidence="3" id="KW-1185">Reference proteome</keyword>
<accession>A0A239D8Z8</accession>
<organism evidence="2 3">
    <name type="scientific">Geodermatophilus saharensis</name>
    <dbReference type="NCBI Taxonomy" id="1137994"/>
    <lineage>
        <taxon>Bacteria</taxon>
        <taxon>Bacillati</taxon>
        <taxon>Actinomycetota</taxon>
        <taxon>Actinomycetes</taxon>
        <taxon>Geodermatophilales</taxon>
        <taxon>Geodermatophilaceae</taxon>
        <taxon>Geodermatophilus</taxon>
    </lineage>
</organism>
<dbReference type="GO" id="GO:0016853">
    <property type="term" value="F:isomerase activity"/>
    <property type="evidence" value="ECO:0007669"/>
    <property type="project" value="UniProtKB-KW"/>
</dbReference>
<keyword evidence="2" id="KW-0413">Isomerase</keyword>
<evidence type="ECO:0000313" key="2">
    <source>
        <dbReference type="EMBL" id="SNS28986.1"/>
    </source>
</evidence>
<name>A0A239D8Z8_9ACTN</name>
<dbReference type="AlphaFoldDB" id="A0A239D8Z8"/>
<evidence type="ECO:0000259" key="1">
    <source>
        <dbReference type="Pfam" id="PF12680"/>
    </source>
</evidence>
<dbReference type="Gene3D" id="3.10.450.50">
    <property type="match status" value="1"/>
</dbReference>
<dbReference type="Pfam" id="PF12680">
    <property type="entry name" value="SnoaL_2"/>
    <property type="match status" value="1"/>
</dbReference>
<protein>
    <submittedName>
        <fullName evidence="2">Ketosteroid isomerase-related protein</fullName>
    </submittedName>
</protein>
<dbReference type="RefSeq" id="WP_089403772.1">
    <property type="nucleotide sequence ID" value="NZ_FZOH01000003.1"/>
</dbReference>
<dbReference type="EMBL" id="FZOH01000003">
    <property type="protein sequence ID" value="SNS28986.1"/>
    <property type="molecule type" value="Genomic_DNA"/>
</dbReference>
<dbReference type="InterPro" id="IPR032710">
    <property type="entry name" value="NTF2-like_dom_sf"/>
</dbReference>
<dbReference type="Proteomes" id="UP000198386">
    <property type="component" value="Unassembled WGS sequence"/>
</dbReference>
<dbReference type="InterPro" id="IPR037401">
    <property type="entry name" value="SnoaL-like"/>
</dbReference>